<keyword evidence="1" id="KW-0812">Transmembrane</keyword>
<keyword evidence="2" id="KW-0966">Cell projection</keyword>
<dbReference type="NCBIfam" id="NF007987">
    <property type="entry name" value="PRK10715.1"/>
    <property type="match status" value="1"/>
</dbReference>
<dbReference type="AlphaFoldDB" id="A0A377Z9B9"/>
<name>A0A377Z9B9_KLEPO</name>
<evidence type="ECO:0000313" key="3">
    <source>
        <dbReference type="Proteomes" id="UP000255382"/>
    </source>
</evidence>
<evidence type="ECO:0000256" key="1">
    <source>
        <dbReference type="SAM" id="Phobius"/>
    </source>
</evidence>
<protein>
    <submittedName>
        <fullName evidence="2">Flagella biosynthesis regulator</fullName>
    </submittedName>
</protein>
<reference evidence="2 3" key="1">
    <citation type="submission" date="2018-06" db="EMBL/GenBank/DDBJ databases">
        <authorList>
            <consortium name="Pathogen Informatics"/>
            <person name="Doyle S."/>
        </authorList>
    </citation>
    <scope>NUCLEOTIDE SEQUENCE [LARGE SCALE GENOMIC DNA]</scope>
    <source>
        <strain evidence="2 3">NCTC5050</strain>
    </source>
</reference>
<organism evidence="2 3">
    <name type="scientific">Klebsiella pneumoniae subsp. ozaenae</name>
    <dbReference type="NCBI Taxonomy" id="574"/>
    <lineage>
        <taxon>Bacteria</taxon>
        <taxon>Pseudomonadati</taxon>
        <taxon>Pseudomonadota</taxon>
        <taxon>Gammaproteobacteria</taxon>
        <taxon>Enterobacterales</taxon>
        <taxon>Enterobacteriaceae</taxon>
        <taxon>Klebsiella/Raoultella group</taxon>
        <taxon>Klebsiella</taxon>
        <taxon>Klebsiella pneumoniae complex</taxon>
    </lineage>
</organism>
<feature type="transmembrane region" description="Helical" evidence="1">
    <location>
        <begin position="248"/>
        <end position="265"/>
    </location>
</feature>
<sequence length="266" mass="29318">MTSGLKGDSPLLACHFSAAEASLNQRLAAAQDNHHHRQTLAQLSDLLGQGNNRQAVSDYIRQHYGQTALHALSQTQLETILHLLQHGQLSIPQPQQRPPTLRPLLPAEHNTLNQLVTKLAAATGEPSKLIWQSMLELCGVKSGELIPATHFLPLSYWLQARQTLSAQSAPTLTSLQGALKQPLEAAEWQTIVDFASRSWQVTPRTTLSPAQILALLNKVFVLRVARAQETLAIPQEEPVARRTWSAKPWQLALGAVVLLLVLWLLL</sequence>
<keyword evidence="2" id="KW-0282">Flagellum</keyword>
<dbReference type="GO" id="GO:0010468">
    <property type="term" value="P:regulation of gene expression"/>
    <property type="evidence" value="ECO:0007669"/>
    <property type="project" value="InterPro"/>
</dbReference>
<keyword evidence="1" id="KW-0472">Membrane</keyword>
<dbReference type="EMBL" id="UGLZ01000004">
    <property type="protein sequence ID" value="STU64512.1"/>
    <property type="molecule type" value="Genomic_DNA"/>
</dbReference>
<keyword evidence="3" id="KW-1185">Reference proteome</keyword>
<dbReference type="GO" id="GO:0016020">
    <property type="term" value="C:membrane"/>
    <property type="evidence" value="ECO:0007669"/>
    <property type="project" value="InterPro"/>
</dbReference>
<dbReference type="InterPro" id="IPR023597">
    <property type="entry name" value="Flagellar_regulator_Flk"/>
</dbReference>
<dbReference type="Proteomes" id="UP000255382">
    <property type="component" value="Unassembled WGS sequence"/>
</dbReference>
<evidence type="ECO:0000313" key="2">
    <source>
        <dbReference type="EMBL" id="STU64512.1"/>
    </source>
</evidence>
<keyword evidence="1" id="KW-1133">Transmembrane helix</keyword>
<gene>
    <name evidence="2" type="primary">flk</name>
    <name evidence="2" type="ORF">NCTC5050_01420</name>
</gene>
<keyword evidence="2" id="KW-0969">Cilium</keyword>
<proteinExistence type="predicted"/>
<accession>A0A377Z9B9</accession>